<name>A0A8W7PAN1_ANOCL</name>
<evidence type="ECO:0000313" key="1">
    <source>
        <dbReference type="EnsemblMetazoa" id="ACOM028509-PA.1"/>
    </source>
</evidence>
<accession>A0A8W7PAN1</accession>
<sequence length="148" mass="16698">MRLFISLRVAKFDLPVDRPNISRAQHAQYHFPHARPNDGDALQTFHSQGKQNLLLLLKGFPNGKQSTQVEVEVRQLIAPYAAGRAVDSRCPALLHANKQARKRNRSLPEKHDVTNQSVEKIIKHFDTFAASAPYRTFAGGHNRVLVQV</sequence>
<dbReference type="AlphaFoldDB" id="A0A8W7PAN1"/>
<reference evidence="1" key="1">
    <citation type="submission" date="2022-08" db="UniProtKB">
        <authorList>
            <consortium name="EnsemblMetazoa"/>
        </authorList>
    </citation>
    <scope>IDENTIFICATION</scope>
</reference>
<organism evidence="1">
    <name type="scientific">Anopheles coluzzii</name>
    <name type="common">African malaria mosquito</name>
    <dbReference type="NCBI Taxonomy" id="1518534"/>
    <lineage>
        <taxon>Eukaryota</taxon>
        <taxon>Metazoa</taxon>
        <taxon>Ecdysozoa</taxon>
        <taxon>Arthropoda</taxon>
        <taxon>Hexapoda</taxon>
        <taxon>Insecta</taxon>
        <taxon>Pterygota</taxon>
        <taxon>Neoptera</taxon>
        <taxon>Endopterygota</taxon>
        <taxon>Diptera</taxon>
        <taxon>Nematocera</taxon>
        <taxon>Culicoidea</taxon>
        <taxon>Culicidae</taxon>
        <taxon>Anophelinae</taxon>
        <taxon>Anopheles</taxon>
    </lineage>
</organism>
<dbReference type="Proteomes" id="UP000075882">
    <property type="component" value="Unassembled WGS sequence"/>
</dbReference>
<protein>
    <submittedName>
        <fullName evidence="1">Uncharacterized protein</fullName>
    </submittedName>
</protein>
<proteinExistence type="predicted"/>
<dbReference type="EnsemblMetazoa" id="ACOM028509-RA">
    <property type="protein sequence ID" value="ACOM028509-PA.1"/>
    <property type="gene ID" value="ACOM028509"/>
</dbReference>